<organism evidence="4 5">
    <name type="scientific">Dysgonomonas alginatilytica</name>
    <dbReference type="NCBI Taxonomy" id="1605892"/>
    <lineage>
        <taxon>Bacteria</taxon>
        <taxon>Pseudomonadati</taxon>
        <taxon>Bacteroidota</taxon>
        <taxon>Bacteroidia</taxon>
        <taxon>Bacteroidales</taxon>
        <taxon>Dysgonomonadaceae</taxon>
        <taxon>Dysgonomonas</taxon>
    </lineage>
</organism>
<evidence type="ECO:0000259" key="3">
    <source>
        <dbReference type="Pfam" id="PF10988"/>
    </source>
</evidence>
<dbReference type="Pfam" id="PF10988">
    <property type="entry name" value="DUF2807"/>
    <property type="match status" value="1"/>
</dbReference>
<dbReference type="Proteomes" id="UP000247973">
    <property type="component" value="Unassembled WGS sequence"/>
</dbReference>
<feature type="domain" description="Putative auto-transporter adhesin head GIN" evidence="3">
    <location>
        <begin position="42"/>
        <end position="224"/>
    </location>
</feature>
<reference evidence="4 5" key="1">
    <citation type="submission" date="2018-03" db="EMBL/GenBank/DDBJ databases">
        <title>Genomic Encyclopedia of Archaeal and Bacterial Type Strains, Phase II (KMG-II): from individual species to whole genera.</title>
        <authorList>
            <person name="Goeker M."/>
        </authorList>
    </citation>
    <scope>NUCLEOTIDE SEQUENCE [LARGE SCALE GENOMIC DNA]</scope>
    <source>
        <strain evidence="4 5">DSM 100214</strain>
    </source>
</reference>
<keyword evidence="2" id="KW-0732">Signal</keyword>
<feature type="signal peptide" evidence="2">
    <location>
        <begin position="1"/>
        <end position="21"/>
    </location>
</feature>
<evidence type="ECO:0000256" key="1">
    <source>
        <dbReference type="SAM" id="MobiDB-lite"/>
    </source>
</evidence>
<sequence length="240" mass="24850">MKKLLTILCILAIITSCRSGGAFNPVKGNKNITTIEESMPSFSEISVTGSNDIIFEQRAGQSPSVRIEIDENLKQYVKAEVKNGVLSISLDGQNIQPSQFKAYASSESLSRVRIAGSGDVTLKGNVTSSSLDISIAGSGSLYADDIKYDNLNISIAGSGGVKVAGSATNNDISIKGSGSVDAANLNTRNTSCTISGSGSAKVYATEKLASKINGSGSILYKGDPQSHDNTINGSGSVSKL</sequence>
<dbReference type="EMBL" id="QICL01000049">
    <property type="protein sequence ID" value="PXV58415.1"/>
    <property type="molecule type" value="Genomic_DNA"/>
</dbReference>
<dbReference type="PANTHER" id="PTHR39200">
    <property type="entry name" value="HYPOTHETICAL EXPORTED PROTEIN"/>
    <property type="match status" value="1"/>
</dbReference>
<proteinExistence type="predicted"/>
<dbReference type="PANTHER" id="PTHR39200:SF1">
    <property type="entry name" value="AUTO-TRANSPORTER ADHESIN HEAD GIN DOMAIN-CONTAINING PROTEIN-RELATED"/>
    <property type="match status" value="1"/>
</dbReference>
<name>A0A2V3PJG1_9BACT</name>
<feature type="compositionally biased region" description="Polar residues" evidence="1">
    <location>
        <begin position="227"/>
        <end position="240"/>
    </location>
</feature>
<dbReference type="OrthoDB" id="1047698at2"/>
<evidence type="ECO:0000256" key="2">
    <source>
        <dbReference type="SAM" id="SignalP"/>
    </source>
</evidence>
<evidence type="ECO:0000313" key="4">
    <source>
        <dbReference type="EMBL" id="PXV58415.1"/>
    </source>
</evidence>
<feature type="chain" id="PRO_5015836485" evidence="2">
    <location>
        <begin position="22"/>
        <end position="240"/>
    </location>
</feature>
<keyword evidence="5" id="KW-1185">Reference proteome</keyword>
<evidence type="ECO:0000313" key="5">
    <source>
        <dbReference type="Proteomes" id="UP000247973"/>
    </source>
</evidence>
<gene>
    <name evidence="4" type="ORF">CLV62_14924</name>
</gene>
<accession>A0A2V3PJG1</accession>
<dbReference type="PROSITE" id="PS51257">
    <property type="entry name" value="PROKAR_LIPOPROTEIN"/>
    <property type="match status" value="1"/>
</dbReference>
<protein>
    <submittedName>
        <fullName evidence="4">Putative autotransporter adhesin-like protein</fullName>
    </submittedName>
</protein>
<dbReference type="AlphaFoldDB" id="A0A2V3PJG1"/>
<comment type="caution">
    <text evidence="4">The sequence shown here is derived from an EMBL/GenBank/DDBJ whole genome shotgun (WGS) entry which is preliminary data.</text>
</comment>
<feature type="region of interest" description="Disordered" evidence="1">
    <location>
        <begin position="219"/>
        <end position="240"/>
    </location>
</feature>
<dbReference type="InterPro" id="IPR021255">
    <property type="entry name" value="DUF2807"/>
</dbReference>
<dbReference type="Gene3D" id="2.160.20.120">
    <property type="match status" value="1"/>
</dbReference>
<dbReference type="RefSeq" id="WP_110312668.1">
    <property type="nucleotide sequence ID" value="NZ_QICL01000049.1"/>
</dbReference>